<comment type="similarity">
    <text evidence="2">Belongs to the bacterial solute-binding protein 8 family.</text>
</comment>
<name>A0A1J7C0X2_9ACTN</name>
<keyword evidence="4" id="KW-0732">Signal</keyword>
<reference evidence="6 7" key="1">
    <citation type="submission" date="2016-10" db="EMBL/GenBank/DDBJ databases">
        <title>Genome sequence of Streptomyces gilvigriseus MUSC 26.</title>
        <authorList>
            <person name="Lee L.-H."/>
            <person name="Ser H.-L."/>
        </authorList>
    </citation>
    <scope>NUCLEOTIDE SEQUENCE [LARGE SCALE GENOMIC DNA]</scope>
    <source>
        <strain evidence="6 7">MUSC 26</strain>
    </source>
</reference>
<keyword evidence="7" id="KW-1185">Reference proteome</keyword>
<sequence length="347" mass="36738">MSPAPTTRSVANPTRRGLLAAGGAAGLGVLLAACGSGEGSGTAASNDSSGGSWELTDDRGTKVKLASRPTRLVTYIGVAAALHDFGVDEQIVGVFGPSKLKDGKPDALAGGFDVSKATVVGNVYGQFDLEKYASLRPELLVTHTYQNNALWYVPDASKDKIAKLAPSFAIKVSNVLLPEAIGRHQELAAALGADLKATKVTDAKKRFDAAAERIRKTAKARKGITVMASSAAAATLYVSSPKPYADLNWLTSLGVDFIRPDNVQGGFFENLSWEKADKYRADVILLDNRTGTLQPKDLTGKPTWQRLPAVKADQVVPWPSEARFSWAGCAPTLERIADALESAKKVA</sequence>
<evidence type="ECO:0000259" key="5">
    <source>
        <dbReference type="PROSITE" id="PS50983"/>
    </source>
</evidence>
<dbReference type="InterPro" id="IPR006311">
    <property type="entry name" value="TAT_signal"/>
</dbReference>
<proteinExistence type="inferred from homology"/>
<dbReference type="InterPro" id="IPR051313">
    <property type="entry name" value="Bact_iron-sidero_bind"/>
</dbReference>
<evidence type="ECO:0000256" key="3">
    <source>
        <dbReference type="ARBA" id="ARBA00022448"/>
    </source>
</evidence>
<dbReference type="PROSITE" id="PS50983">
    <property type="entry name" value="FE_B12_PBP"/>
    <property type="match status" value="1"/>
</dbReference>
<evidence type="ECO:0000313" key="7">
    <source>
        <dbReference type="Proteomes" id="UP000243342"/>
    </source>
</evidence>
<dbReference type="OrthoDB" id="7941913at2"/>
<organism evidence="6 7">
    <name type="scientific">Mangrovactinospora gilvigrisea</name>
    <dbReference type="NCBI Taxonomy" id="1428644"/>
    <lineage>
        <taxon>Bacteria</taxon>
        <taxon>Bacillati</taxon>
        <taxon>Actinomycetota</taxon>
        <taxon>Actinomycetes</taxon>
        <taxon>Kitasatosporales</taxon>
        <taxon>Streptomycetaceae</taxon>
        <taxon>Mangrovactinospora</taxon>
    </lineage>
</organism>
<evidence type="ECO:0000313" key="6">
    <source>
        <dbReference type="EMBL" id="OIV35228.1"/>
    </source>
</evidence>
<dbReference type="SUPFAM" id="SSF53807">
    <property type="entry name" value="Helical backbone' metal receptor"/>
    <property type="match status" value="1"/>
</dbReference>
<dbReference type="InterPro" id="IPR002491">
    <property type="entry name" value="ABC_transptr_periplasmic_BD"/>
</dbReference>
<dbReference type="STRING" id="1428644.BIV57_22710"/>
<dbReference type="PANTHER" id="PTHR30532">
    <property type="entry name" value="IRON III DICITRATE-BINDING PERIPLASMIC PROTEIN"/>
    <property type="match status" value="1"/>
</dbReference>
<dbReference type="Proteomes" id="UP000243342">
    <property type="component" value="Unassembled WGS sequence"/>
</dbReference>
<dbReference type="GO" id="GO:1901678">
    <property type="term" value="P:iron coordination entity transport"/>
    <property type="evidence" value="ECO:0007669"/>
    <property type="project" value="UniProtKB-ARBA"/>
</dbReference>
<feature type="domain" description="Fe/B12 periplasmic-binding" evidence="5">
    <location>
        <begin position="70"/>
        <end position="347"/>
    </location>
</feature>
<dbReference type="PROSITE" id="PS51318">
    <property type="entry name" value="TAT"/>
    <property type="match status" value="1"/>
</dbReference>
<dbReference type="AlphaFoldDB" id="A0A1J7C0X2"/>
<evidence type="ECO:0000256" key="2">
    <source>
        <dbReference type="ARBA" id="ARBA00008814"/>
    </source>
</evidence>
<protein>
    <submittedName>
        <fullName evidence="6">ABC transporter substrate-binding protein</fullName>
    </submittedName>
</protein>
<evidence type="ECO:0000256" key="4">
    <source>
        <dbReference type="ARBA" id="ARBA00022729"/>
    </source>
</evidence>
<dbReference type="Gene3D" id="3.40.50.1980">
    <property type="entry name" value="Nitrogenase molybdenum iron protein domain"/>
    <property type="match status" value="2"/>
</dbReference>
<evidence type="ECO:0000256" key="1">
    <source>
        <dbReference type="ARBA" id="ARBA00004196"/>
    </source>
</evidence>
<dbReference type="Pfam" id="PF01497">
    <property type="entry name" value="Peripla_BP_2"/>
    <property type="match status" value="1"/>
</dbReference>
<dbReference type="RefSeq" id="WP_071658813.1">
    <property type="nucleotide sequence ID" value="NZ_MLCF01000185.1"/>
</dbReference>
<keyword evidence="3" id="KW-0813">Transport</keyword>
<accession>A0A1J7C0X2</accession>
<gene>
    <name evidence="6" type="ORF">BIV57_22710</name>
</gene>
<dbReference type="GO" id="GO:0030288">
    <property type="term" value="C:outer membrane-bounded periplasmic space"/>
    <property type="evidence" value="ECO:0007669"/>
    <property type="project" value="TreeGrafter"/>
</dbReference>
<dbReference type="PANTHER" id="PTHR30532:SF24">
    <property type="entry name" value="FERRIC ENTEROBACTIN-BINDING PERIPLASMIC PROTEIN FEPB"/>
    <property type="match status" value="1"/>
</dbReference>
<comment type="subcellular location">
    <subcellularLocation>
        <location evidence="1">Cell envelope</location>
    </subcellularLocation>
</comment>
<dbReference type="EMBL" id="MLCF01000185">
    <property type="protein sequence ID" value="OIV35228.1"/>
    <property type="molecule type" value="Genomic_DNA"/>
</dbReference>
<comment type="caution">
    <text evidence="6">The sequence shown here is derived from an EMBL/GenBank/DDBJ whole genome shotgun (WGS) entry which is preliminary data.</text>
</comment>